<dbReference type="GO" id="GO:0009931">
    <property type="term" value="F:calcium-dependent protein serine/threonine kinase activity"/>
    <property type="evidence" value="ECO:0000318"/>
    <property type="project" value="GO_Central"/>
</dbReference>
<keyword evidence="3 9" id="KW-0723">Serine/threonine-protein kinase</keyword>
<dbReference type="STRING" id="51240.A0A2I4DJI1"/>
<dbReference type="Gramene" id="Jr12_14590_p1">
    <property type="protein sequence ID" value="cds.Jr12_14590_p1"/>
    <property type="gene ID" value="Jr12_14590"/>
</dbReference>
<comment type="similarity">
    <text evidence="2">Belongs to the protein kinase superfamily. CAMK Ser/Thr protein kinase family. SNF1 subfamily.</text>
</comment>
<dbReference type="Gene3D" id="3.30.200.20">
    <property type="entry name" value="Phosphorylase Kinase, domain 1"/>
    <property type="match status" value="1"/>
</dbReference>
<evidence type="ECO:0000256" key="6">
    <source>
        <dbReference type="ARBA" id="ARBA00022777"/>
    </source>
</evidence>
<evidence type="ECO:0000256" key="1">
    <source>
        <dbReference type="ARBA" id="ARBA00005354"/>
    </source>
</evidence>
<protein>
    <submittedName>
        <fullName evidence="11">Phosphoenolpyruvate carboxylase kinase 1-like</fullName>
    </submittedName>
</protein>
<dbReference type="OrthoDB" id="40902at2759"/>
<keyword evidence="5 9" id="KW-0547">Nucleotide-binding</keyword>
<dbReference type="GO" id="GO:0035556">
    <property type="term" value="P:intracellular signal transduction"/>
    <property type="evidence" value="ECO:0000318"/>
    <property type="project" value="GO_Central"/>
</dbReference>
<dbReference type="GO" id="GO:0004683">
    <property type="term" value="F:calcium/calmodulin-dependent protein kinase activity"/>
    <property type="evidence" value="ECO:0000318"/>
    <property type="project" value="GO_Central"/>
</dbReference>
<dbReference type="GeneID" id="108980748"/>
<dbReference type="PIRSF" id="PIRSF000654">
    <property type="entry name" value="Integrin-linked_kinase"/>
    <property type="match status" value="1"/>
</dbReference>
<name>A0A2I4DJI1_JUGRE</name>
<evidence type="ECO:0000256" key="7">
    <source>
        <dbReference type="ARBA" id="ARBA00022840"/>
    </source>
</evidence>
<dbReference type="KEGG" id="jre:108980748"/>
<dbReference type="PROSITE" id="PS00108">
    <property type="entry name" value="PROTEIN_KINASE_ST"/>
    <property type="match status" value="1"/>
</dbReference>
<keyword evidence="7 9" id="KW-0067">ATP-binding</keyword>
<dbReference type="InterPro" id="IPR000719">
    <property type="entry name" value="Prot_kinase_dom"/>
</dbReference>
<evidence type="ECO:0000256" key="2">
    <source>
        <dbReference type="ARBA" id="ARBA00006234"/>
    </source>
</evidence>
<evidence type="ECO:0000256" key="5">
    <source>
        <dbReference type="ARBA" id="ARBA00022741"/>
    </source>
</evidence>
<evidence type="ECO:0000313" key="10">
    <source>
        <dbReference type="Proteomes" id="UP000235220"/>
    </source>
</evidence>
<dbReference type="GO" id="GO:0005524">
    <property type="term" value="F:ATP binding"/>
    <property type="evidence" value="ECO:0007669"/>
    <property type="project" value="UniProtKB-UniRule"/>
</dbReference>
<dbReference type="CDD" id="cd05117">
    <property type="entry name" value="STKc_CAMK"/>
    <property type="match status" value="1"/>
</dbReference>
<evidence type="ECO:0000256" key="3">
    <source>
        <dbReference type="ARBA" id="ARBA00022527"/>
    </source>
</evidence>
<comment type="similarity">
    <text evidence="1">Belongs to the protein kinase superfamily. CAMK Ser/Thr protein kinase family. CaMK subfamily.</text>
</comment>
<dbReference type="InterPro" id="IPR011009">
    <property type="entry name" value="Kinase-like_dom_sf"/>
</dbReference>
<keyword evidence="10" id="KW-1185">Reference proteome</keyword>
<dbReference type="GO" id="GO:0005516">
    <property type="term" value="F:calmodulin binding"/>
    <property type="evidence" value="ECO:0000318"/>
    <property type="project" value="GO_Central"/>
</dbReference>
<keyword evidence="4" id="KW-0808">Transferase</keyword>
<evidence type="ECO:0000256" key="4">
    <source>
        <dbReference type="ARBA" id="ARBA00022679"/>
    </source>
</evidence>
<dbReference type="GO" id="GO:0005634">
    <property type="term" value="C:nucleus"/>
    <property type="evidence" value="ECO:0000318"/>
    <property type="project" value="GO_Central"/>
</dbReference>
<dbReference type="InterPro" id="IPR008271">
    <property type="entry name" value="Ser/Thr_kinase_AS"/>
</dbReference>
<dbReference type="Pfam" id="PF00069">
    <property type="entry name" value="Pkinase"/>
    <property type="match status" value="1"/>
</dbReference>
<accession>A0A2I4DJI1</accession>
<dbReference type="PROSITE" id="PS50011">
    <property type="entry name" value="PROTEIN_KINASE_DOM"/>
    <property type="match status" value="1"/>
</dbReference>
<evidence type="ECO:0000256" key="8">
    <source>
        <dbReference type="ARBA" id="ARBA00058225"/>
    </source>
</evidence>
<dbReference type="InterPro" id="IPR050205">
    <property type="entry name" value="CDPK_Ser/Thr_kinases"/>
</dbReference>
<dbReference type="FunFam" id="1.10.510.10:FF:000571">
    <property type="entry name" value="Maternal embryonic leucine zipper kinase"/>
    <property type="match status" value="1"/>
</dbReference>
<sequence length="275" mass="30638">MTEALNRHYQLCEEIGRGRFGVVSRCISPETGSHYAVKSIDKRLTTGDLLDSQSLIAEPKVLHLLSQHPHVINLHNHYEDDFHLHLVLDLCSPEDLYSRIVSRRFIPEPESAILMSQLVQAIAHCHSLGVAHRDIKPENVLFEVCNGRLKIADFGSAETFKDGELMSGVVGSPYYVAPEVLSGADYCEKVDVWSAGVVLYVMLAGFPPFYGDSAVEIFDSVRRANLRFPTMFFQSVSPSAKDLIRRMLCKDVSRRLSAEQVLRHPWIISAGGGSG</sequence>
<proteinExistence type="inferred from homology"/>
<dbReference type="Proteomes" id="UP000235220">
    <property type="component" value="Chromosome 12"/>
</dbReference>
<dbReference type="AlphaFoldDB" id="A0A2I4DJI1"/>
<evidence type="ECO:0000256" key="9">
    <source>
        <dbReference type="RuleBase" id="RU000304"/>
    </source>
</evidence>
<organism evidence="10 11">
    <name type="scientific">Juglans regia</name>
    <name type="common">English walnut</name>
    <dbReference type="NCBI Taxonomy" id="51240"/>
    <lineage>
        <taxon>Eukaryota</taxon>
        <taxon>Viridiplantae</taxon>
        <taxon>Streptophyta</taxon>
        <taxon>Embryophyta</taxon>
        <taxon>Tracheophyta</taxon>
        <taxon>Spermatophyta</taxon>
        <taxon>Magnoliopsida</taxon>
        <taxon>eudicotyledons</taxon>
        <taxon>Gunneridae</taxon>
        <taxon>Pentapetalae</taxon>
        <taxon>rosids</taxon>
        <taxon>fabids</taxon>
        <taxon>Fagales</taxon>
        <taxon>Juglandaceae</taxon>
        <taxon>Juglans</taxon>
    </lineage>
</organism>
<dbReference type="SMART" id="SM00220">
    <property type="entry name" value="S_TKc"/>
    <property type="match status" value="1"/>
</dbReference>
<dbReference type="PANTHER" id="PTHR24349">
    <property type="entry name" value="SERINE/THREONINE-PROTEIN KINASE"/>
    <property type="match status" value="1"/>
</dbReference>
<dbReference type="InterPro" id="IPR017441">
    <property type="entry name" value="Protein_kinase_ATP_BS"/>
</dbReference>
<gene>
    <name evidence="11" type="primary">LOC108980748</name>
</gene>
<keyword evidence="6" id="KW-0418">Kinase</keyword>
<dbReference type="Gene3D" id="1.10.510.10">
    <property type="entry name" value="Transferase(Phosphotransferase) domain 1"/>
    <property type="match status" value="1"/>
</dbReference>
<dbReference type="PROSITE" id="PS00107">
    <property type="entry name" value="PROTEIN_KINASE_ATP"/>
    <property type="match status" value="1"/>
</dbReference>
<reference evidence="11" key="1">
    <citation type="submission" date="2025-08" db="UniProtKB">
        <authorList>
            <consortium name="RefSeq"/>
        </authorList>
    </citation>
    <scope>IDENTIFICATION</scope>
    <source>
        <tissue evidence="11">Leaves</tissue>
    </source>
</reference>
<dbReference type="RefSeq" id="XP_018807297.1">
    <property type="nucleotide sequence ID" value="XM_018951752.2"/>
</dbReference>
<evidence type="ECO:0000313" key="11">
    <source>
        <dbReference type="RefSeq" id="XP_018807297.1"/>
    </source>
</evidence>
<comment type="function">
    <text evidence="8">CIPK serine-threonine protein kinases interact with CBL proteins. Binding of a CBL protein to the regulatory NAF domain of CIPK protein lead to the activation of the kinase in a calcium-dependent manner.</text>
</comment>
<dbReference type="SUPFAM" id="SSF56112">
    <property type="entry name" value="Protein kinase-like (PK-like)"/>
    <property type="match status" value="1"/>
</dbReference>
<dbReference type="GO" id="GO:0005737">
    <property type="term" value="C:cytoplasm"/>
    <property type="evidence" value="ECO:0000318"/>
    <property type="project" value="GO_Central"/>
</dbReference>